<dbReference type="PANTHER" id="PTHR31431">
    <property type="entry name" value="NUCLEOPORIN NUP188 HOMOLOG"/>
    <property type="match status" value="1"/>
</dbReference>
<evidence type="ECO:0000313" key="10">
    <source>
        <dbReference type="EMBL" id="KAK1922741.1"/>
    </source>
</evidence>
<evidence type="ECO:0000256" key="3">
    <source>
        <dbReference type="ARBA" id="ARBA00022816"/>
    </source>
</evidence>
<dbReference type="Pfam" id="PF21093">
    <property type="entry name" value="Nup188_N-subdom_III"/>
    <property type="match status" value="1"/>
</dbReference>
<dbReference type="EMBL" id="JAODAN010000008">
    <property type="protein sequence ID" value="KAK1922741.1"/>
    <property type="molecule type" value="Genomic_DNA"/>
</dbReference>
<evidence type="ECO:0000259" key="9">
    <source>
        <dbReference type="Pfam" id="PF21093"/>
    </source>
</evidence>
<keyword evidence="4" id="KW-0653">Protein transport</keyword>
<keyword evidence="2" id="KW-0813">Transport</keyword>
<comment type="caution">
    <text evidence="10">The sequence shown here is derived from an EMBL/GenBank/DDBJ whole genome shotgun (WGS) entry which is preliminary data.</text>
</comment>
<evidence type="ECO:0000256" key="5">
    <source>
        <dbReference type="ARBA" id="ARBA00023010"/>
    </source>
</evidence>
<dbReference type="GO" id="GO:0051028">
    <property type="term" value="P:mRNA transport"/>
    <property type="evidence" value="ECO:0007669"/>
    <property type="project" value="UniProtKB-KW"/>
</dbReference>
<evidence type="ECO:0000256" key="1">
    <source>
        <dbReference type="ARBA" id="ARBA00004567"/>
    </source>
</evidence>
<dbReference type="GO" id="GO:0006606">
    <property type="term" value="P:protein import into nucleus"/>
    <property type="evidence" value="ECO:0007669"/>
    <property type="project" value="TreeGrafter"/>
</dbReference>
<dbReference type="GO" id="GO:0017056">
    <property type="term" value="F:structural constituent of nuclear pore"/>
    <property type="evidence" value="ECO:0007669"/>
    <property type="project" value="InterPro"/>
</dbReference>
<name>A0AAD9CVD0_PAPLA</name>
<reference evidence="10" key="1">
    <citation type="submission" date="2023-02" db="EMBL/GenBank/DDBJ databases">
        <title>Identification and recombinant expression of a fungal hydrolase from Papiliotrema laurentii that hydrolyzes apple cutin and clears colloidal polyester polyurethane.</title>
        <authorList>
            <consortium name="DOE Joint Genome Institute"/>
            <person name="Roman V.A."/>
            <person name="Bojanowski C."/>
            <person name="Crable B.R."/>
            <person name="Wagner D.N."/>
            <person name="Hung C.S."/>
            <person name="Nadeau L.J."/>
            <person name="Schratz L."/>
            <person name="Haridas S."/>
            <person name="Pangilinan J."/>
            <person name="Lipzen A."/>
            <person name="Na H."/>
            <person name="Yan M."/>
            <person name="Ng V."/>
            <person name="Grigoriev I.V."/>
            <person name="Spatafora J.W."/>
            <person name="Barlow D."/>
            <person name="Biffinger J."/>
            <person name="Kelley-Loughnane N."/>
            <person name="Varaljay V.A."/>
            <person name="Crookes-Goodson W.J."/>
        </authorList>
    </citation>
    <scope>NUCLEOTIDE SEQUENCE</scope>
    <source>
        <strain evidence="10">5307AH</strain>
    </source>
</reference>
<dbReference type="Proteomes" id="UP001182556">
    <property type="component" value="Unassembled WGS sequence"/>
</dbReference>
<keyword evidence="7" id="KW-0539">Nucleus</keyword>
<dbReference type="GO" id="GO:0044611">
    <property type="term" value="C:nuclear pore inner ring"/>
    <property type="evidence" value="ECO:0007669"/>
    <property type="project" value="TreeGrafter"/>
</dbReference>
<sequence length="1656" mass="179475">MAQAEQSFRKWIGLATTPPSDTSSPYEHLSEQKSLLQQTLSTIANSDDLPAHISSGIVRAVVSSRFGTLQAGRESWEHDPRAVGLAGEIRDLTILVALASLCLHLVVVDPLSGAPDDHANAISSTILRSRDEGFGLNTFLLEVSEPLASEHAVADDLWPIAALTLAWAVVLNSLEPEKRFPSPGFAPMEQEFAKRALRPDGGLWVGLTALLEGPLFDGEGLSGENAEQAVNVEIIRRHIIKDLLMGLSDLIRIENVVPQEGLHNVWNLLFSGGSSEATARLCQDYWLNDFELETRRAILLDAPFPRSTQLLELLISLSGQAYADSFSHSLLEIGPTLAVYREFASLSALTLPLENIGEYRTTLTDSNGRMVIKTVRSLVLPGGEIIPSGTTGIVSPPTNGSRRVRLDVQVDGWPMLFEILRATVGLSRHDQPITSADDRYIPLNVSKLGIESSLPAIQSCGLRLLEKILHPINGLPRRFFETLSTGIEPPAVAILEIILGSLEQFKTEAAPLRNVPATLAGINCIRHLLSLGDASVWTALRSSYFFGALGKRKSIAASLIHLDAAQGDHVISLAILRLVGTIVTAASTTSVPDERIVRPAVDLVYHSIWAQASGWRFNDGAKKYEMYSSLSTIFAAILAHPLSTDGTGRNEPAESLHDLFVANASSMTYRPLLDILIGGVDQAVKYMDRQRQTDAGLVVSSFENALVLLIVLLRNAVIAPSNTLPKSLMSTPIITPSGIRTNLVDHLLQIGVDPDLPASTRLRLFQLIRTFLLATNADKHRPSLAALLRHPDEICVSVGDFTTKGETEEIRALAWNLLATIVSTQPGCAKFCIGQSEDNLSPPLANAVEQTSRWSDLRKESPRILAAISNYCLAVVESPSSSSVDHLLRSHPSFSTSMFELSTSPVPTPPTFLLSMQTEDFAERITAYAHSVQARANATSLLAAELSSLADSDDPQVDKTKSVQLVVGLFRSGTKLAENIVAAAHTSCFSHLHEKQGAVLKEAGVSLDVLRTIAIPGERELGLSYLFDGEPVFARDDMRQAQANFALDMLNLNWSMLDADIALTRAFGRLADAVMQWADGDAMTAEPTLKASVHLAEVIASEEQGGDVMLAIQAERFEVLRLLLEMACAEDATNDRQQLLELCGGIRRMLESSLFPPLAGLHHQDMPALHRPLLRILFLVIQAISRLGAPLLDIDATTEAATTFTLQVADAVLDTLVRQPNASWTYYEDLGAIVGVLCEVTRAPNAELWLDKVAEHNLVNRSLELVTRTRIENNHVPAHTPSVLLLHLALASSPAFAERLAVSGILPAYSHNAIAVEAELGRIDSPTPTPTPNTTHGAWCGMLLVIKALLSSLPPTSVANLARSEVLPFMRVVSSQVLHTLTWNGEDPISAPTLDELELVTDIFYGVAQAVGPNEGLFEQVQIPLIALLKSIRGALAHPHTLSKSFVPASEEERGALEDELGALEGLSDPDLLDFAARPFIAGRTMRVLGIARSAVLTLVMITSALGVLDTDDEFPDGQALEAEEEVRSSLDDPVGILYDLFYQSAASSARLSKAATQNVSAARGLLDQLQESTAVLAVAQIIYRLSLIPDEHKFSEDSMDLDGGQSRRMSTGANGHSPRRLLEELAEDLYGALPDDGSRLFEKLRAKLEGLMIME</sequence>
<protein>
    <recommendedName>
        <fullName evidence="9">Nucleoporin Nup188 N-terminal subdomain III domain-containing protein</fullName>
    </recommendedName>
</protein>
<keyword evidence="3" id="KW-0509">mRNA transport</keyword>
<feature type="region of interest" description="Disordered" evidence="8">
    <location>
        <begin position="1597"/>
        <end position="1617"/>
    </location>
</feature>
<dbReference type="InterPro" id="IPR048883">
    <property type="entry name" value="Nup188_N-subdom_III"/>
</dbReference>
<proteinExistence type="predicted"/>
<evidence type="ECO:0000256" key="7">
    <source>
        <dbReference type="ARBA" id="ARBA00023242"/>
    </source>
</evidence>
<comment type="subcellular location">
    <subcellularLocation>
        <location evidence="1">Nucleus</location>
        <location evidence="1">Nuclear pore complex</location>
    </subcellularLocation>
</comment>
<feature type="domain" description="Nucleoporin Nup188 N-terminal subdomain III" evidence="9">
    <location>
        <begin position="480"/>
        <end position="828"/>
    </location>
</feature>
<evidence type="ECO:0000256" key="6">
    <source>
        <dbReference type="ARBA" id="ARBA00023132"/>
    </source>
</evidence>
<dbReference type="InterPro" id="IPR044840">
    <property type="entry name" value="Nup188"/>
</dbReference>
<organism evidence="10 11">
    <name type="scientific">Papiliotrema laurentii</name>
    <name type="common">Cryptococcus laurentii</name>
    <dbReference type="NCBI Taxonomy" id="5418"/>
    <lineage>
        <taxon>Eukaryota</taxon>
        <taxon>Fungi</taxon>
        <taxon>Dikarya</taxon>
        <taxon>Basidiomycota</taxon>
        <taxon>Agaricomycotina</taxon>
        <taxon>Tremellomycetes</taxon>
        <taxon>Tremellales</taxon>
        <taxon>Rhynchogastremaceae</taxon>
        <taxon>Papiliotrema</taxon>
    </lineage>
</organism>
<keyword evidence="6" id="KW-0906">Nuclear pore complex</keyword>
<dbReference type="GO" id="GO:0006405">
    <property type="term" value="P:RNA export from nucleus"/>
    <property type="evidence" value="ECO:0007669"/>
    <property type="project" value="TreeGrafter"/>
</dbReference>
<evidence type="ECO:0000256" key="8">
    <source>
        <dbReference type="SAM" id="MobiDB-lite"/>
    </source>
</evidence>
<keyword evidence="11" id="KW-1185">Reference proteome</keyword>
<dbReference type="Gene3D" id="1.25.10.70">
    <property type="match status" value="1"/>
</dbReference>
<evidence type="ECO:0000256" key="4">
    <source>
        <dbReference type="ARBA" id="ARBA00022927"/>
    </source>
</evidence>
<evidence type="ECO:0000256" key="2">
    <source>
        <dbReference type="ARBA" id="ARBA00022448"/>
    </source>
</evidence>
<gene>
    <name evidence="10" type="ORF">DB88DRAFT_496151</name>
</gene>
<dbReference type="PANTHER" id="PTHR31431:SF1">
    <property type="entry name" value="NUCLEOPORIN NUP188"/>
    <property type="match status" value="1"/>
</dbReference>
<evidence type="ECO:0000313" key="11">
    <source>
        <dbReference type="Proteomes" id="UP001182556"/>
    </source>
</evidence>
<keyword evidence="5" id="KW-0811">Translocation</keyword>
<accession>A0AAD9CVD0</accession>